<gene>
    <name evidence="4" type="ORF">A9A59_1756</name>
</gene>
<dbReference type="PANTHER" id="PTHR43096:SF52">
    <property type="entry name" value="DNAJ HOMOLOG 1, MITOCHONDRIAL-RELATED"/>
    <property type="match status" value="1"/>
</dbReference>
<feature type="transmembrane region" description="Helical" evidence="2">
    <location>
        <begin position="166"/>
        <end position="189"/>
    </location>
</feature>
<dbReference type="GO" id="GO:0042026">
    <property type="term" value="P:protein refolding"/>
    <property type="evidence" value="ECO:0007669"/>
    <property type="project" value="TreeGrafter"/>
</dbReference>
<dbReference type="SUPFAM" id="SSF46565">
    <property type="entry name" value="Chaperone J-domain"/>
    <property type="match status" value="1"/>
</dbReference>
<keyword evidence="5" id="KW-1185">Reference proteome</keyword>
<evidence type="ECO:0000256" key="1">
    <source>
        <dbReference type="ARBA" id="ARBA00023186"/>
    </source>
</evidence>
<dbReference type="PROSITE" id="PS50076">
    <property type="entry name" value="DNAJ_2"/>
    <property type="match status" value="1"/>
</dbReference>
<evidence type="ECO:0000259" key="3">
    <source>
        <dbReference type="PROSITE" id="PS50076"/>
    </source>
</evidence>
<dbReference type="AlphaFoldDB" id="A0A2A9HGP9"/>
<dbReference type="CDD" id="cd06257">
    <property type="entry name" value="DnaJ"/>
    <property type="match status" value="1"/>
</dbReference>
<keyword evidence="1" id="KW-0143">Chaperone</keyword>
<reference evidence="4 5" key="1">
    <citation type="submission" date="2017-09" db="EMBL/GenBank/DDBJ databases">
        <title>Sequencing the genomes of two abundant thermophiles in Great Basin hot springs: Thermocrinis jamiesonii and novel Chloroflexi Thermoflexus hugenholtzii.</title>
        <authorList>
            <person name="Hedlund B."/>
        </authorList>
    </citation>
    <scope>NUCLEOTIDE SEQUENCE [LARGE SCALE GENOMIC DNA]</scope>
    <source>
        <strain evidence="4 5">G233</strain>
    </source>
</reference>
<dbReference type="InterPro" id="IPR001623">
    <property type="entry name" value="DnaJ_domain"/>
</dbReference>
<dbReference type="EMBL" id="PDJQ01000001">
    <property type="protein sequence ID" value="PFG74523.1"/>
    <property type="molecule type" value="Genomic_DNA"/>
</dbReference>
<feature type="transmembrane region" description="Helical" evidence="2">
    <location>
        <begin position="201"/>
        <end position="220"/>
    </location>
</feature>
<proteinExistence type="predicted"/>
<dbReference type="Pfam" id="PF00226">
    <property type="entry name" value="DnaJ"/>
    <property type="match status" value="1"/>
</dbReference>
<dbReference type="InterPro" id="IPR036869">
    <property type="entry name" value="J_dom_sf"/>
</dbReference>
<sequence>MPAQESPPERDLYEVLEVSPNASQEVIEAAYRSLSARYGADPDPRIRERRRELDAAWAVLGDPRRRAEYDAGRRGAPAATVVADAPPPGTVVVCPRDPGVETALRCSRCGTPICPRCLVQTPVGARCRDCARIARNPIYTLTAGGMVRAAAASLIGGVVMGLAWGLILLPFTFGFFAIFVGAGLGYAFTRVLEVATGRKRGPAVVAFAIAGIVIAWGVMALLVPQVWLYGVLPAGIGAYLAYMNLR</sequence>
<feature type="domain" description="J" evidence="3">
    <location>
        <begin position="11"/>
        <end position="73"/>
    </location>
</feature>
<protein>
    <submittedName>
        <fullName evidence="4">DnaJ-like protein</fullName>
    </submittedName>
</protein>
<dbReference type="SMART" id="SM00271">
    <property type="entry name" value="DnaJ"/>
    <property type="match status" value="1"/>
</dbReference>
<keyword evidence="2" id="KW-0812">Transmembrane</keyword>
<dbReference type="GO" id="GO:0051082">
    <property type="term" value="F:unfolded protein binding"/>
    <property type="evidence" value="ECO:0007669"/>
    <property type="project" value="TreeGrafter"/>
</dbReference>
<dbReference type="Gene3D" id="1.10.287.110">
    <property type="entry name" value="DnaJ domain"/>
    <property type="match status" value="1"/>
</dbReference>
<evidence type="ECO:0000313" key="4">
    <source>
        <dbReference type="EMBL" id="PFG74523.1"/>
    </source>
</evidence>
<dbReference type="RefSeq" id="WP_098503905.1">
    <property type="nucleotide sequence ID" value="NZ_PDJQ01000001.1"/>
</dbReference>
<keyword evidence="2" id="KW-1133">Transmembrane helix</keyword>
<keyword evidence="2" id="KW-0472">Membrane</keyword>
<evidence type="ECO:0000313" key="5">
    <source>
        <dbReference type="Proteomes" id="UP000223071"/>
    </source>
</evidence>
<feature type="transmembrane region" description="Helical" evidence="2">
    <location>
        <begin position="138"/>
        <end position="160"/>
    </location>
</feature>
<comment type="caution">
    <text evidence="4">The sequence shown here is derived from an EMBL/GenBank/DDBJ whole genome shotgun (WGS) entry which is preliminary data.</text>
</comment>
<accession>A0A2A9HGP9</accession>
<evidence type="ECO:0000256" key="2">
    <source>
        <dbReference type="SAM" id="Phobius"/>
    </source>
</evidence>
<organism evidence="4 5">
    <name type="scientific">Tepidiforma thermophila (strain KCTC 52669 / CGMCC 1.13589 / G233)</name>
    <dbReference type="NCBI Taxonomy" id="2761530"/>
    <lineage>
        <taxon>Bacteria</taxon>
        <taxon>Bacillati</taxon>
        <taxon>Chloroflexota</taxon>
        <taxon>Tepidiformia</taxon>
        <taxon>Tepidiformales</taxon>
        <taxon>Tepidiformaceae</taxon>
        <taxon>Tepidiforma</taxon>
    </lineage>
</organism>
<feature type="transmembrane region" description="Helical" evidence="2">
    <location>
        <begin position="226"/>
        <end position="245"/>
    </location>
</feature>
<dbReference type="GO" id="GO:0005737">
    <property type="term" value="C:cytoplasm"/>
    <property type="evidence" value="ECO:0007669"/>
    <property type="project" value="TreeGrafter"/>
</dbReference>
<dbReference type="PANTHER" id="PTHR43096">
    <property type="entry name" value="DNAJ HOMOLOG 1, MITOCHONDRIAL-RELATED"/>
    <property type="match status" value="1"/>
</dbReference>
<name>A0A2A9HGP9_TEPT2</name>
<dbReference type="Proteomes" id="UP000223071">
    <property type="component" value="Unassembled WGS sequence"/>
</dbReference>